<dbReference type="InterPro" id="IPR001752">
    <property type="entry name" value="Kinesin_motor_dom"/>
</dbReference>
<dbReference type="OMA" id="RASANWT"/>
<dbReference type="PANTHER" id="PTHR24115:SF1004">
    <property type="entry name" value="KINESIN-LIKE PROTEIN KIF15"/>
    <property type="match status" value="1"/>
</dbReference>
<dbReference type="GO" id="GO:0005524">
    <property type="term" value="F:ATP binding"/>
    <property type="evidence" value="ECO:0007669"/>
    <property type="project" value="InterPro"/>
</dbReference>
<feature type="compositionally biased region" description="Pro residues" evidence="2">
    <location>
        <begin position="1399"/>
        <end position="1413"/>
    </location>
</feature>
<reference evidence="4 5" key="1">
    <citation type="journal article" date="2009" name="Science">
        <title>Green evolution and dynamic adaptations revealed by genomes of the marine picoeukaryotes Micromonas.</title>
        <authorList>
            <person name="Worden A.Z."/>
            <person name="Lee J.H."/>
            <person name="Mock T."/>
            <person name="Rouze P."/>
            <person name="Simmons M.P."/>
            <person name="Aerts A.L."/>
            <person name="Allen A.E."/>
            <person name="Cuvelier M.L."/>
            <person name="Derelle E."/>
            <person name="Everett M.V."/>
            <person name="Foulon E."/>
            <person name="Grimwood J."/>
            <person name="Gundlach H."/>
            <person name="Henrissat B."/>
            <person name="Napoli C."/>
            <person name="McDonald S.M."/>
            <person name="Parker M.S."/>
            <person name="Rombauts S."/>
            <person name="Salamov A."/>
            <person name="Von Dassow P."/>
            <person name="Badger J.H."/>
            <person name="Coutinho P.M."/>
            <person name="Demir E."/>
            <person name="Dubchak I."/>
            <person name="Gentemann C."/>
            <person name="Eikrem W."/>
            <person name="Gready J.E."/>
            <person name="John U."/>
            <person name="Lanier W."/>
            <person name="Lindquist E.A."/>
            <person name="Lucas S."/>
            <person name="Mayer K.F."/>
            <person name="Moreau H."/>
            <person name="Not F."/>
            <person name="Otillar R."/>
            <person name="Panaud O."/>
            <person name="Pangilinan J."/>
            <person name="Paulsen I."/>
            <person name="Piegu B."/>
            <person name="Poliakov A."/>
            <person name="Robbens S."/>
            <person name="Schmutz J."/>
            <person name="Toulza E."/>
            <person name="Wyss T."/>
            <person name="Zelensky A."/>
            <person name="Zhou K."/>
            <person name="Armbrust E.V."/>
            <person name="Bhattacharya D."/>
            <person name="Goodenough U.W."/>
            <person name="Van de Peer Y."/>
            <person name="Grigoriev I.V."/>
        </authorList>
    </citation>
    <scope>NUCLEOTIDE SEQUENCE [LARGE SCALE GENOMIC DNA]</scope>
    <source>
        <strain evidence="5">RCC299 / NOUM17</strain>
    </source>
</reference>
<evidence type="ECO:0000313" key="4">
    <source>
        <dbReference type="EMBL" id="ACO62500.1"/>
    </source>
</evidence>
<dbReference type="GO" id="GO:0008017">
    <property type="term" value="F:microtubule binding"/>
    <property type="evidence" value="ECO:0007669"/>
    <property type="project" value="InterPro"/>
</dbReference>
<dbReference type="RefSeq" id="XP_002501242.1">
    <property type="nucleotide sequence ID" value="XM_002501196.1"/>
</dbReference>
<dbReference type="GO" id="GO:0003777">
    <property type="term" value="F:microtubule motor activity"/>
    <property type="evidence" value="ECO:0007669"/>
    <property type="project" value="InterPro"/>
</dbReference>
<feature type="compositionally biased region" description="Pro residues" evidence="2">
    <location>
        <begin position="744"/>
        <end position="755"/>
    </location>
</feature>
<dbReference type="InterPro" id="IPR027417">
    <property type="entry name" value="P-loop_NTPase"/>
</dbReference>
<feature type="compositionally biased region" description="Basic and acidic residues" evidence="2">
    <location>
        <begin position="1363"/>
        <end position="1372"/>
    </location>
</feature>
<feature type="compositionally biased region" description="Basic and acidic residues" evidence="2">
    <location>
        <begin position="959"/>
        <end position="968"/>
    </location>
</feature>
<keyword evidence="5" id="KW-1185">Reference proteome</keyword>
<dbReference type="PRINTS" id="PR00380">
    <property type="entry name" value="KINESINHEAVY"/>
</dbReference>
<dbReference type="Proteomes" id="UP000002009">
    <property type="component" value="Chromosome 4"/>
</dbReference>
<dbReference type="SMART" id="SM00129">
    <property type="entry name" value="KISc"/>
    <property type="match status" value="1"/>
</dbReference>
<feature type="region of interest" description="Disordered" evidence="2">
    <location>
        <begin position="1081"/>
        <end position="1419"/>
    </location>
</feature>
<dbReference type="EMBL" id="CP001325">
    <property type="protein sequence ID" value="ACO62500.1"/>
    <property type="molecule type" value="Genomic_DNA"/>
</dbReference>
<feature type="compositionally biased region" description="Basic and acidic residues" evidence="2">
    <location>
        <begin position="619"/>
        <end position="632"/>
    </location>
</feature>
<dbReference type="GeneID" id="8242903"/>
<dbReference type="KEGG" id="mis:MICPUN_57565"/>
<feature type="region of interest" description="Disordered" evidence="2">
    <location>
        <begin position="604"/>
        <end position="633"/>
    </location>
</feature>
<dbReference type="GO" id="GO:0016887">
    <property type="term" value="F:ATP hydrolysis activity"/>
    <property type="evidence" value="ECO:0007669"/>
    <property type="project" value="TreeGrafter"/>
</dbReference>
<name>C1E360_MICCC</name>
<feature type="region of interest" description="Disordered" evidence="2">
    <location>
        <begin position="956"/>
        <end position="981"/>
    </location>
</feature>
<feature type="compositionally biased region" description="Basic and acidic residues" evidence="2">
    <location>
        <begin position="713"/>
        <end position="743"/>
    </location>
</feature>
<protein>
    <recommendedName>
        <fullName evidence="3">Kinesin motor domain-containing protein</fullName>
    </recommendedName>
</protein>
<dbReference type="OrthoDB" id="568026at2759"/>
<dbReference type="Gene3D" id="3.40.850.10">
    <property type="entry name" value="Kinesin motor domain"/>
    <property type="match status" value="1"/>
</dbReference>
<evidence type="ECO:0000256" key="2">
    <source>
        <dbReference type="SAM" id="MobiDB-lite"/>
    </source>
</evidence>
<feature type="domain" description="Kinesin motor" evidence="3">
    <location>
        <begin position="29"/>
        <end position="481"/>
    </location>
</feature>
<feature type="region of interest" description="Disordered" evidence="2">
    <location>
        <begin position="535"/>
        <end position="568"/>
    </location>
</feature>
<evidence type="ECO:0000256" key="1">
    <source>
        <dbReference type="ARBA" id="ARBA00023175"/>
    </source>
</evidence>
<dbReference type="SUPFAM" id="SSF52540">
    <property type="entry name" value="P-loop containing nucleoside triphosphate hydrolases"/>
    <property type="match status" value="1"/>
</dbReference>
<dbReference type="InParanoid" id="C1E360"/>
<evidence type="ECO:0000259" key="3">
    <source>
        <dbReference type="SMART" id="SM00129"/>
    </source>
</evidence>
<keyword evidence="1" id="KW-0505">Motor protein</keyword>
<organism evidence="4 5">
    <name type="scientific">Micromonas commoda (strain RCC299 / NOUM17 / CCMP2709)</name>
    <name type="common">Picoplanktonic green alga</name>
    <dbReference type="NCBI Taxonomy" id="296587"/>
    <lineage>
        <taxon>Eukaryota</taxon>
        <taxon>Viridiplantae</taxon>
        <taxon>Chlorophyta</taxon>
        <taxon>Mamiellophyceae</taxon>
        <taxon>Mamiellales</taxon>
        <taxon>Mamiellaceae</taxon>
        <taxon>Micromonas</taxon>
    </lineage>
</organism>
<proteinExistence type="predicted"/>
<feature type="compositionally biased region" description="Basic and acidic residues" evidence="2">
    <location>
        <begin position="399"/>
        <end position="414"/>
    </location>
</feature>
<feature type="compositionally biased region" description="Basic and acidic residues" evidence="2">
    <location>
        <begin position="672"/>
        <end position="694"/>
    </location>
</feature>
<dbReference type="InterPro" id="IPR036961">
    <property type="entry name" value="Kinesin_motor_dom_sf"/>
</dbReference>
<feature type="compositionally biased region" description="Basic and acidic residues" evidence="2">
    <location>
        <begin position="1101"/>
        <end position="1112"/>
    </location>
</feature>
<dbReference type="GO" id="GO:0005871">
    <property type="term" value="C:kinesin complex"/>
    <property type="evidence" value="ECO:0007669"/>
    <property type="project" value="TreeGrafter"/>
</dbReference>
<gene>
    <name evidence="4" type="ORF">MICPUN_57565</name>
</gene>
<sequence length="1419" mass="151223">MAKVAGLSEELRALDAELRSLGGGGNAAIAPAAVYCSVCPAPVRSATVGGASRHTDGRRGDDEPVPAVALLPGGDGVAVRDPSDDTSQEPRRYRMTAASDSGDAPDELARDVCDWLMRGFDALVVTHGQSGTGKSHVTFGGGGMGVHPSPTGGFDKPGVITRLFRLVFTRAAREEAAWRLAEDARMHAGAPESIADEVRHRFGVSCWEMSPDGRVVDLLDPTGDARGLALASSASGLGDRYGDIPSGGGGESNRGTSSFESFRACAVEVSTAEEAEAVLAHSRRASANWTLPRMRATAASDGSRDGPGNGLSVAPGPWAGAAARVRSNRSHAFVRLTVVREPEGVVSECHVCDLVGARALGLAELHDGSSDRSSVEGDRDRRGAARQLLAFSRVVDELSRRAPKDGPDSSEGARESITARAVRGARDSRLTQTLAPLMASGARTFMLCTVSPLPDDHLDTLNTLRVAQRCARIDAACVRRVLAPEHRRALRSRFTTLREAVARADAVADAALVSAANAGVVSTTEALARAAERAEWGDVVSDPPGAGVVSDPPGAGDVSDPPGAREPLLSPIKAARIPAGLMPGRTPPRTRPSNLMREFMEDVPESFRPADESVTTSSIDRDGDGDDGRGESSAELGARLAALKDEFTAMYAAVDHGRREGAVNVAATGGEDQTRARREGTGRAPDDAQRDERRLRRTPPTSPGKYVGNRRVRWPDDSDAKDAHDRYFDEKENVPIAAEDPKPRPPPPSRGPIPTNPEALRLEVEEQRRRYDALLGMLHAEESARLKAEEKAAAVAHDAAERVVAAEAAAADAARSSVEAKARVRAMEDGTDYAEIFARYEMDIDALDRECARLREEAFLAHVATQGDVDTGGDEASRVLNASADVQRRVGALKRALRKSEERVDELERTLSELRRRERLMDLHSRQHDDQIRRLQAHERQIVALRAELQRSQLSAARSEARREESQRDAALARARESGLREDNAQLAAEVERRGRKMRAYENRVDELEQARRVGRPGGTKTTINSAASDFATRGDYDAIQSELELRDVASQLRRAVPPGASARADRLFDALYGELDTLLRGTRGDEGNLGGAEGYAGTDGGRREPWRDYLDPRASSYGGDGRDRSSSGSRPEAVRKPSSPSPERLNRAMAAHVERMARSRSPATSPRREEGRPTGGEPRGRSRTPPRVVPKRLTLARKGADRTPSGRHHDDDDPLALAAEEAAGRGYGHGHGHGHGGSGGAHSSRRRVAHRSPSPSPSPPVSPRAGSLPDYSSVPGGYVPGQHSAARAAARAGLGGVTPSASPRAMAKTRGSLDADAVRALEAAARSRSPEEGGTPGATSPRRTDGLSRGGWQSGPLAPPPTDDRANRHVLDSYASMLQSPGTYETGAPPSSLARSPPGSPRPFYPSGPTPHPDGGFR</sequence>
<feature type="region of interest" description="Disordered" evidence="2">
    <location>
        <begin position="664"/>
        <end position="759"/>
    </location>
</feature>
<feature type="compositionally biased region" description="Gly residues" evidence="2">
    <location>
        <begin position="1088"/>
        <end position="1100"/>
    </location>
</feature>
<dbReference type="eggNOG" id="KOG0241">
    <property type="taxonomic scope" value="Eukaryota"/>
</dbReference>
<evidence type="ECO:0000313" key="5">
    <source>
        <dbReference type="Proteomes" id="UP000002009"/>
    </source>
</evidence>
<dbReference type="Pfam" id="PF00225">
    <property type="entry name" value="Kinesin"/>
    <property type="match status" value="1"/>
</dbReference>
<dbReference type="STRING" id="296587.C1E360"/>
<accession>C1E360</accession>
<dbReference type="GO" id="GO:0007018">
    <property type="term" value="P:microtubule-based movement"/>
    <property type="evidence" value="ECO:0007669"/>
    <property type="project" value="InterPro"/>
</dbReference>
<dbReference type="PANTHER" id="PTHR24115">
    <property type="entry name" value="KINESIN-RELATED"/>
    <property type="match status" value="1"/>
</dbReference>
<feature type="region of interest" description="Disordered" evidence="2">
    <location>
        <begin position="399"/>
        <end position="420"/>
    </location>
</feature>
<feature type="region of interest" description="Disordered" evidence="2">
    <location>
        <begin position="70"/>
        <end position="105"/>
    </location>
</feature>
<dbReference type="InterPro" id="IPR027640">
    <property type="entry name" value="Kinesin-like_fam"/>
</dbReference>
<dbReference type="GO" id="GO:0005874">
    <property type="term" value="C:microtubule"/>
    <property type="evidence" value="ECO:0007669"/>
    <property type="project" value="TreeGrafter"/>
</dbReference>